<organism evidence="1 2">
    <name type="scientific">Setaria viridis</name>
    <name type="common">Green bristlegrass</name>
    <name type="synonym">Setaria italica subsp. viridis</name>
    <dbReference type="NCBI Taxonomy" id="4556"/>
    <lineage>
        <taxon>Eukaryota</taxon>
        <taxon>Viridiplantae</taxon>
        <taxon>Streptophyta</taxon>
        <taxon>Embryophyta</taxon>
        <taxon>Tracheophyta</taxon>
        <taxon>Spermatophyta</taxon>
        <taxon>Magnoliopsida</taxon>
        <taxon>Liliopsida</taxon>
        <taxon>Poales</taxon>
        <taxon>Poaceae</taxon>
        <taxon>PACMAD clade</taxon>
        <taxon>Panicoideae</taxon>
        <taxon>Panicodae</taxon>
        <taxon>Paniceae</taxon>
        <taxon>Cenchrinae</taxon>
        <taxon>Setaria</taxon>
    </lineage>
</organism>
<keyword evidence="2" id="KW-1185">Reference proteome</keyword>
<sequence>MNRASSSSDGHLFSSRSCRRPQLSPRGIIVAQGDHPGFFGNPLLNPVKLPKPKLLPLATGPVTDRRKDAIVIVLLESGAMDNVCRLLNSEAATWQVAGLALPTSPCTLVAAEVSGITVHGIGIHRTCCHHSPPPSLLPKILKFFSCTETQTDTHTCHVPNNQHQWSHDLSISRAAGLHR</sequence>
<proteinExistence type="predicted"/>
<gene>
    <name evidence="1" type="ORF">SEVIR_3G154400v2</name>
</gene>
<dbReference type="Gramene" id="TKW25954">
    <property type="protein sequence ID" value="TKW25954"/>
    <property type="gene ID" value="SEVIR_3G154400v2"/>
</dbReference>
<reference evidence="1" key="1">
    <citation type="submission" date="2019-03" db="EMBL/GenBank/DDBJ databases">
        <title>WGS assembly of Setaria viridis.</title>
        <authorList>
            <person name="Huang P."/>
            <person name="Jenkins J."/>
            <person name="Grimwood J."/>
            <person name="Barry K."/>
            <person name="Healey A."/>
            <person name="Mamidi S."/>
            <person name="Sreedasyam A."/>
            <person name="Shu S."/>
            <person name="Feldman M."/>
            <person name="Wu J."/>
            <person name="Yu Y."/>
            <person name="Chen C."/>
            <person name="Johnson J."/>
            <person name="Rokhsar D."/>
            <person name="Baxter I."/>
            <person name="Schmutz J."/>
            <person name="Brutnell T."/>
            <person name="Kellogg E."/>
        </authorList>
    </citation>
    <scope>NUCLEOTIDE SEQUENCE [LARGE SCALE GENOMIC DNA]</scope>
</reference>
<dbReference type="AlphaFoldDB" id="A0A4U6VCE6"/>
<dbReference type="Proteomes" id="UP000298652">
    <property type="component" value="Chromosome 3"/>
</dbReference>
<evidence type="ECO:0000313" key="2">
    <source>
        <dbReference type="Proteomes" id="UP000298652"/>
    </source>
</evidence>
<name>A0A4U6VCE6_SETVI</name>
<accession>A0A4U6VCE6</accession>
<evidence type="ECO:0000313" key="1">
    <source>
        <dbReference type="EMBL" id="TKW25954.1"/>
    </source>
</evidence>
<dbReference type="EMBL" id="CM016554">
    <property type="protein sequence ID" value="TKW25954.1"/>
    <property type="molecule type" value="Genomic_DNA"/>
</dbReference>
<protein>
    <submittedName>
        <fullName evidence="1">Uncharacterized protein</fullName>
    </submittedName>
</protein>